<protein>
    <submittedName>
        <fullName evidence="2">DUF4301 family protein</fullName>
    </submittedName>
</protein>
<dbReference type="InterPro" id="IPR025393">
    <property type="entry name" value="DUF4301"/>
</dbReference>
<evidence type="ECO:0000259" key="1">
    <source>
        <dbReference type="Pfam" id="PF14134"/>
    </source>
</evidence>
<dbReference type="EMBL" id="CP034549">
    <property type="protein sequence ID" value="AZQ43290.1"/>
    <property type="molecule type" value="Genomic_DNA"/>
</dbReference>
<feature type="domain" description="DUF4301" evidence="1">
    <location>
        <begin position="7"/>
        <end position="515"/>
    </location>
</feature>
<evidence type="ECO:0000313" key="3">
    <source>
        <dbReference type="Proteomes" id="UP000279600"/>
    </source>
</evidence>
<gene>
    <name evidence="2" type="ORF">EJ995_03205</name>
</gene>
<evidence type="ECO:0000313" key="2">
    <source>
        <dbReference type="EMBL" id="AZQ43290.1"/>
    </source>
</evidence>
<keyword evidence="3" id="KW-1185">Reference proteome</keyword>
<reference evidence="2 3" key="1">
    <citation type="submission" date="2018-12" db="EMBL/GenBank/DDBJ databases">
        <title>Complete genome of Nonlabens sp. MJ115.</title>
        <authorList>
            <person name="Choi H.S."/>
            <person name="Jung J."/>
        </authorList>
    </citation>
    <scope>NUCLEOTIDE SEQUENCE [LARGE SCALE GENOMIC DNA]</scope>
    <source>
        <strain evidence="2 3">MJ115</strain>
    </source>
</reference>
<dbReference type="SUPFAM" id="SSF53448">
    <property type="entry name" value="Nucleotide-diphospho-sugar transferases"/>
    <property type="match status" value="1"/>
</dbReference>
<dbReference type="KEGG" id="noj:EJ995_03205"/>
<dbReference type="Proteomes" id="UP000279600">
    <property type="component" value="Chromosome"/>
</dbReference>
<accession>A0A3S9MVT2</accession>
<name>A0A3S9MVT2_9FLAO</name>
<organism evidence="2 3">
    <name type="scientific">Nonlabens ponticola</name>
    <dbReference type="NCBI Taxonomy" id="2496866"/>
    <lineage>
        <taxon>Bacteria</taxon>
        <taxon>Pseudomonadati</taxon>
        <taxon>Bacteroidota</taxon>
        <taxon>Flavobacteriia</taxon>
        <taxon>Flavobacteriales</taxon>
        <taxon>Flavobacteriaceae</taxon>
        <taxon>Nonlabens</taxon>
    </lineage>
</organism>
<dbReference type="RefSeq" id="WP_126445552.1">
    <property type="nucleotide sequence ID" value="NZ_CP034549.1"/>
</dbReference>
<dbReference type="OrthoDB" id="5572060at2"/>
<dbReference type="AlphaFoldDB" id="A0A3S9MVT2"/>
<sequence>MKLTTVQEQQLKDRDIPVSAIEYQLNRFKNGFPLVTLVREATVGDGIARLSDENQLRYKELYSFRQNDISITKFVPASGAASRMFKFLHEFVAAYDSDKETIASYIERNDAALVEKFTNGWKKFPFSNIVLKHCRDLYADWNDLSLDKQQFYFAKAILDKDQLNYSGMAKGLVPFHNYGDHIATAFEEHLYEAASYAPVNNKAQVHFTIAPDAQTDFKTNLEQAKTKVENETGVKLDVTFSFQKPSTDTLAVSLDLQPLTDSNGEFILRPAGHGALLQNLNDLEAQLIFIKNIDNVASRSTNSQTSHYKQVIAGLLIELQDQTHTYIRALQEQKYKTTLEKEIVTFLQQSLSVTLPDSFEKSIPDHRKETLIALLNRPVRVCGMVKNQGEPGGGPFWVKEPNGAISLQIVESAQVDPNDNEQQSIASRGTHFNPVDVVCGMHDYMGNPFDLNDFSDPDTGFITTKSRLGRKLKGQELPGLWNGGMALWNTVFVEVPLETFNPVKTVNDLLKPAHQA</sequence>
<dbReference type="InterPro" id="IPR029044">
    <property type="entry name" value="Nucleotide-diphossugar_trans"/>
</dbReference>
<dbReference type="Pfam" id="PF14134">
    <property type="entry name" value="DUF4301"/>
    <property type="match status" value="1"/>
</dbReference>
<proteinExistence type="predicted"/>